<dbReference type="InterPro" id="IPR057596">
    <property type="entry name" value="RDRP_core"/>
</dbReference>
<dbReference type="Pfam" id="PF13087">
    <property type="entry name" value="AAA_12"/>
    <property type="match status" value="1"/>
</dbReference>
<dbReference type="SUPFAM" id="SSF52540">
    <property type="entry name" value="P-loop containing nucleoside triphosphate hydrolases"/>
    <property type="match status" value="1"/>
</dbReference>
<sequence>MGLAHFVVGITLPCGTSTTIPWTSHEHLLYTARSRPVEPRKAMTSLKSFTHILQDGIAPTDNLWHYHVPNLPSSSKTDFAHLIKSITFVSNANKQVISLQMVPAPFNRVIKDDPLHRFLLLSLADFRLQLPAKTNGGGPQLAPARDTAEYIARLLKTGIVLNGVSYHFFGHSNSQLKSRSCFMFAASKERIERKVEALGDFSKMQSVSKKAKRLGLLFSSAEHAAELQPERCKDIDDVKLGEFVFTDGCGMIAVQFAKHIAQRKRIVHRNKKYLPSVLQIRYRGYKGVLMIDPTLGGKTQVLFRHSMKKLKGVKDLSFSVVEHSKPYTFGFLNDEIVILLNALGVSTDTILGKQREYMILLDKAYSGEPRAAFQFLSYQNELDLAEQLLIEGFHSVRKPLRKLVRTEHSRMLNKYEEQRCRIMLTQSRLLFGVCDPTGRDGSVSKLPPGTCFVRITLDGDGEPRTLINTEVLVTRNPCLHPGDLQKFRAVDVPEFSHLVDCIVFPIRGSRPSADLMSGGDLDGDKFFVTWDPDVIPKKIAQAAVYPGVKERHHFGQITDDDRADYFARYTSASLGKIKNLYLKWARLKGAMSPECQQLNRLFSQCVDGNRVKVPTVLEDPPETPPDALPFVLDVLHGDATATITNKAPFVFDSEPRSADILELILHRDSVAISEFELIQFVLRSCSKTGEDFSSFADLFNYAALNDEQKAWVIGQLPPSRHMPCLVKNGLVQSDLILSSELRKFELHHSGLHWQPVFLSSVDRMARFLPSVCRALDVFHKKLIVLRADERLTLMIYVPQKIPRASEVQVDASVRVFAIPRSSDTESPSCKVMPTKATYRLYCDDTVFQLYESKRANTFVFLTKGPLDSSSYRDTTVRAEQRRQKQQTLDDGINFECRASIALQKISAQVAKHVGRLNRAGIIAAEIYVISNRDVQSMRYLDRWLHFIDTEEKLPNFEPISQEYRIPTVSDSKRSTIPEKIARIVCDQDIQAVEQLTTADEVTHTLHLLYNTAQMSILRLTYCRLIESVPGKDESAQLHMLRSLLKFLPIAAFLTQSLLDSDLWKTHSQSLEDESRAIALELLPRFALLSHHLSAFVKLPFQLVLRNIKQLSVQQLADLCEIIALTVPDVELALDLLLECLEPEISRILVGRPLEISQCIKQLIGITIEHIEEANSNKKFLDSHLRLVHDGSSDGFTIVKTILRIDSPSTTLKTGDHIRLVVTEPPSNAPLKQPETMDAVVLHTEQGSARLRCIHRPPAYLQDCAWKYRHCGSFVTSKAMFEAVARFYGGKEACCSLYKQLVGIPLSVDTQDSNRHASNGTNDSLLNDSQKKALQAAMRHRLLFLWGPPGTGKTHTIAIILQNLLVNFPAARILATAPTHNAVDNMLQKFLEKDSSALDCKPLRVATNLSKVSPALRTFTCDAFVGKDLTDSHSGRRKAQERVAQSRLIFTTCIGAGLGLLRSEEFDIVLVDEASQQTEPETLVPLTKGCRRAILVGDHVQLRATVQQHSVLSGFDVSLFERHYTASSFSSSPSSPSAKVMLDTQYRMHPDLCKFSSEEFYRGGLHSDHAMELIKLPKSAFPWPEARKVFVQCSTSEDLGHQSKSNEGQVALCQKICKLLLTKEEPAIGPRAVVEDDRSIAVLTPYSRQRERLSSKLPGEVDISSIDGFQGREADIVVFVTVRCNVHYEIGFLKDLRRLNVAMTRARAGVIIIGDRQTLTSRRENDADAEIKLTWRRLLDQCVEVSVGGDG</sequence>
<proteinExistence type="predicted"/>
<comment type="caution">
    <text evidence="3">The sequence shown here is derived from an EMBL/GenBank/DDBJ whole genome shotgun (WGS) entry which is preliminary data.</text>
</comment>
<dbReference type="CDD" id="cd18808">
    <property type="entry name" value="SF1_C_Upf1"/>
    <property type="match status" value="1"/>
</dbReference>
<keyword evidence="1" id="KW-0347">Helicase</keyword>
<dbReference type="Proteomes" id="UP000073492">
    <property type="component" value="Unassembled WGS sequence"/>
</dbReference>
<dbReference type="GO" id="GO:0030422">
    <property type="term" value="P:siRNA processing"/>
    <property type="evidence" value="ECO:0007669"/>
    <property type="project" value="TreeGrafter"/>
</dbReference>
<dbReference type="GO" id="GO:0003723">
    <property type="term" value="F:RNA binding"/>
    <property type="evidence" value="ECO:0007669"/>
    <property type="project" value="UniProtKB-KW"/>
</dbReference>
<dbReference type="InterPro" id="IPR041677">
    <property type="entry name" value="DNA2/NAM7_AAA_11"/>
</dbReference>
<dbReference type="GO" id="GO:0004386">
    <property type="term" value="F:helicase activity"/>
    <property type="evidence" value="ECO:0007669"/>
    <property type="project" value="InterPro"/>
</dbReference>
<dbReference type="GO" id="GO:0031380">
    <property type="term" value="C:nuclear RNA-directed RNA polymerase complex"/>
    <property type="evidence" value="ECO:0007669"/>
    <property type="project" value="TreeGrafter"/>
</dbReference>
<dbReference type="InterPro" id="IPR041679">
    <property type="entry name" value="DNA2/NAM7-like_C"/>
</dbReference>
<keyword evidence="1" id="KW-0378">Hydrolase</keyword>
<organism evidence="3 4">
    <name type="scientific">Pseudocercospora musae</name>
    <dbReference type="NCBI Taxonomy" id="113226"/>
    <lineage>
        <taxon>Eukaryota</taxon>
        <taxon>Fungi</taxon>
        <taxon>Dikarya</taxon>
        <taxon>Ascomycota</taxon>
        <taxon>Pezizomycotina</taxon>
        <taxon>Dothideomycetes</taxon>
        <taxon>Dothideomycetidae</taxon>
        <taxon>Mycosphaerellales</taxon>
        <taxon>Mycosphaerellaceae</taxon>
        <taxon>Pseudocercospora</taxon>
    </lineage>
</organism>
<evidence type="ECO:0000256" key="1">
    <source>
        <dbReference type="ARBA" id="ARBA00022806"/>
    </source>
</evidence>
<evidence type="ECO:0000313" key="4">
    <source>
        <dbReference type="Proteomes" id="UP000073492"/>
    </source>
</evidence>
<dbReference type="InterPro" id="IPR007855">
    <property type="entry name" value="RDRP"/>
</dbReference>
<protein>
    <recommendedName>
        <fullName evidence="2">AAA+ ATPase domain-containing protein</fullName>
    </recommendedName>
</protein>
<dbReference type="InterPro" id="IPR047187">
    <property type="entry name" value="SF1_C_Upf1"/>
</dbReference>
<feature type="domain" description="AAA+ ATPase" evidence="2">
    <location>
        <begin position="1338"/>
        <end position="1524"/>
    </location>
</feature>
<keyword evidence="4" id="KW-1185">Reference proteome</keyword>
<accession>A0A139ILV2</accession>
<dbReference type="Pfam" id="PF05183">
    <property type="entry name" value="RdRP"/>
    <property type="match status" value="1"/>
</dbReference>
<gene>
    <name evidence="3" type="ORF">AC579_3380</name>
</gene>
<keyword evidence="1" id="KW-0547">Nucleotide-binding</keyword>
<reference evidence="3 4" key="1">
    <citation type="submission" date="2015-07" db="EMBL/GenBank/DDBJ databases">
        <title>Comparative genomics of the Sigatoka disease complex on banana suggests a link between parallel evolutionary changes in Pseudocercospora fijiensis and Pseudocercospora eumusae and increased virulence on the banana host.</title>
        <authorList>
            <person name="Chang T.-C."/>
            <person name="Salvucci A."/>
            <person name="Crous P.W."/>
            <person name="Stergiopoulos I."/>
        </authorList>
    </citation>
    <scope>NUCLEOTIDE SEQUENCE [LARGE SCALE GENOMIC DNA]</scope>
    <source>
        <strain evidence="3 4">CBS 116634</strain>
    </source>
</reference>
<evidence type="ECO:0000259" key="2">
    <source>
        <dbReference type="SMART" id="SM00382"/>
    </source>
</evidence>
<dbReference type="OrthoDB" id="6513042at2759"/>
<name>A0A139ILV2_9PEZI</name>
<dbReference type="PANTHER" id="PTHR23079:SF55">
    <property type="entry name" value="RNA-DIRECTED RNA POLYMERASE"/>
    <property type="match status" value="1"/>
</dbReference>
<dbReference type="STRING" id="113226.A0A139ILV2"/>
<keyword evidence="1" id="KW-0067">ATP-binding</keyword>
<dbReference type="Gene3D" id="3.40.50.300">
    <property type="entry name" value="P-loop containing nucleotide triphosphate hydrolases"/>
    <property type="match status" value="2"/>
</dbReference>
<dbReference type="EMBL" id="LFZO01000057">
    <property type="protein sequence ID" value="KXT15516.1"/>
    <property type="molecule type" value="Genomic_DNA"/>
</dbReference>
<evidence type="ECO:0000313" key="3">
    <source>
        <dbReference type="EMBL" id="KXT15516.1"/>
    </source>
</evidence>
<dbReference type="GO" id="GO:0003968">
    <property type="term" value="F:RNA-directed RNA polymerase activity"/>
    <property type="evidence" value="ECO:0007669"/>
    <property type="project" value="UniProtKB-KW"/>
</dbReference>
<dbReference type="InterPro" id="IPR027417">
    <property type="entry name" value="P-loop_NTPase"/>
</dbReference>
<dbReference type="InterPro" id="IPR003593">
    <property type="entry name" value="AAA+_ATPase"/>
</dbReference>
<dbReference type="PANTHER" id="PTHR23079">
    <property type="entry name" value="RNA-DEPENDENT RNA POLYMERASE"/>
    <property type="match status" value="1"/>
</dbReference>
<dbReference type="SMART" id="SM00382">
    <property type="entry name" value="AAA"/>
    <property type="match status" value="1"/>
</dbReference>
<dbReference type="Pfam" id="PF13086">
    <property type="entry name" value="AAA_11"/>
    <property type="match status" value="2"/>
</dbReference>